<dbReference type="InterPro" id="IPR008979">
    <property type="entry name" value="Galactose-bd-like_sf"/>
</dbReference>
<dbReference type="EMBL" id="VLLE01000002">
    <property type="protein sequence ID" value="TWI85134.1"/>
    <property type="molecule type" value="Genomic_DNA"/>
</dbReference>
<dbReference type="InterPro" id="IPR012341">
    <property type="entry name" value="6hp_glycosidase-like_sf"/>
</dbReference>
<dbReference type="InterPro" id="IPR008928">
    <property type="entry name" value="6-hairpin_glycosidase_sf"/>
</dbReference>
<dbReference type="RefSeq" id="WP_144883774.1">
    <property type="nucleotide sequence ID" value="NZ_VLLE01000002.1"/>
</dbReference>
<sequence length="928" mass="103877">MIQKLKFTAFATAICCLQILHAQDLKLWYKQPAVKWTEALPVGNGRIGAMIFGGVENDRIQFNEETLWSGAPRNYSRPGAYNYLDSIRQLLFAGKQKEAEALAEREFMGLKSFEAERSGWIATVTADKKYAAANFDDSDWKTMTVPHWDGWETVGFEALDGAVWLRTSFVLPENWKEEDMVFDFNRIRDWDYTYVNGQLVGSQQNAEGRKYTVAKNLLQKGKNTIAILVLNFSNKGGVYGYKDTAIHTGVYPKGRETEKISLNGQWKYFVLNDNPPPVGTYQADYQPFGDLNLQFANTTGFSNYKRELNIADAIASTSYSLAGVEYKREYFVSAPNQALVTRITANRKASISFSAVLTSPHRSYTVEKLNANTVVLSVKVRVGELKGKSYLQVKTVGGTVIIDNGKLIITNADEATVFLTVGTNYKNYKDITADPSQPCVAALKSLEGKTYQQVKAAHVAEYKKWFNTFSITMGDSKKAVLPTDERLANFANGDDPSFAALYTQYGRYLLISSSRPGTRPANLQGIWNDLTNPPWGSKYTTNINAEMNYWPAELLNLSPMHEPLFDMISELAVTGKQTAKDHYNAPGWVLHHNTDLWRGTAPINAANHGIWVTGGAWLCQHLWERYLFTQDKNFLRNRAYPIMKEAALFFNSFLIKDPKTGYLISTPSNSPEQGGLVAGPTMDHQIIRALLQHVIEASEILNVDVALRATLKEKYKQIAPNMIGKHGQLQEWMQDVDNPNNKHRHISHLWGMYPGNEINYDETPAMMNAAKQSLIFRGDEATGWSLGWKINCWARFKDAEHAFTMVKMLLSPVKGGAGSYPNLFDAHPPFQIDGNFGGAAGIAEMLVQSHTKYIDILPALPAAFANGEVKGICVRGGFVMDMQWSNGKLTKLKVLSKAGTELRLRYNGKTKTIKTSKNGVYTFDGELK</sequence>
<dbReference type="GO" id="GO:0004560">
    <property type="term" value="F:alpha-L-fucosidase activity"/>
    <property type="evidence" value="ECO:0007669"/>
    <property type="project" value="TreeGrafter"/>
</dbReference>
<evidence type="ECO:0000259" key="2">
    <source>
        <dbReference type="Pfam" id="PF14498"/>
    </source>
</evidence>
<dbReference type="SUPFAM" id="SSF48208">
    <property type="entry name" value="Six-hairpin glycosidases"/>
    <property type="match status" value="1"/>
</dbReference>
<keyword evidence="6" id="KW-1185">Reference proteome</keyword>
<dbReference type="GO" id="GO:0005975">
    <property type="term" value="P:carbohydrate metabolic process"/>
    <property type="evidence" value="ECO:0007669"/>
    <property type="project" value="InterPro"/>
</dbReference>
<evidence type="ECO:0000259" key="4">
    <source>
        <dbReference type="Pfam" id="PF22124"/>
    </source>
</evidence>
<evidence type="ECO:0000256" key="1">
    <source>
        <dbReference type="SAM" id="SignalP"/>
    </source>
</evidence>
<dbReference type="SUPFAM" id="SSF49785">
    <property type="entry name" value="Galactose-binding domain-like"/>
    <property type="match status" value="1"/>
</dbReference>
<dbReference type="Gene3D" id="1.50.10.10">
    <property type="match status" value="1"/>
</dbReference>
<dbReference type="Proteomes" id="UP000316167">
    <property type="component" value="Unassembled WGS sequence"/>
</dbReference>
<dbReference type="Pfam" id="PF22124">
    <property type="entry name" value="Glyco_hydro_95_cat"/>
    <property type="match status" value="1"/>
</dbReference>
<evidence type="ECO:0000313" key="5">
    <source>
        <dbReference type="EMBL" id="TWI85134.1"/>
    </source>
</evidence>
<name>A0A562SVU9_9BACT</name>
<dbReference type="Gene3D" id="2.60.120.260">
    <property type="entry name" value="Galactose-binding domain-like"/>
    <property type="match status" value="1"/>
</dbReference>
<evidence type="ECO:0000259" key="3">
    <source>
        <dbReference type="Pfam" id="PF21307"/>
    </source>
</evidence>
<evidence type="ECO:0000313" key="6">
    <source>
        <dbReference type="Proteomes" id="UP000316167"/>
    </source>
</evidence>
<feature type="domain" description="Glycosyl hydrolase family 95 N-terminal" evidence="2">
    <location>
        <begin position="281"/>
        <end position="428"/>
    </location>
</feature>
<proteinExistence type="predicted"/>
<dbReference type="InterPro" id="IPR054363">
    <property type="entry name" value="GH95_cat"/>
</dbReference>
<dbReference type="Pfam" id="PF14498">
    <property type="entry name" value="Glyco_hyd_65N_2"/>
    <property type="match status" value="2"/>
</dbReference>
<dbReference type="InterPro" id="IPR027414">
    <property type="entry name" value="GH95_N_dom"/>
</dbReference>
<keyword evidence="1" id="KW-0732">Signal</keyword>
<accession>A0A562SVU9</accession>
<feature type="chain" id="PRO_5021728248" evidence="1">
    <location>
        <begin position="23"/>
        <end position="928"/>
    </location>
</feature>
<dbReference type="Gene3D" id="2.70.98.50">
    <property type="entry name" value="putative glycoside hydrolase family protein from bacillus halodurans"/>
    <property type="match status" value="1"/>
</dbReference>
<reference evidence="5 6" key="1">
    <citation type="journal article" date="2015" name="Stand. Genomic Sci.">
        <title>Genomic Encyclopedia of Bacterial and Archaeal Type Strains, Phase III: the genomes of soil and plant-associated and newly described type strains.</title>
        <authorList>
            <person name="Whitman W.B."/>
            <person name="Woyke T."/>
            <person name="Klenk H.P."/>
            <person name="Zhou Y."/>
            <person name="Lilburn T.G."/>
            <person name="Beck B.J."/>
            <person name="De Vos P."/>
            <person name="Vandamme P."/>
            <person name="Eisen J.A."/>
            <person name="Garrity G."/>
            <person name="Hugenholtz P."/>
            <person name="Kyrpides N.C."/>
        </authorList>
    </citation>
    <scope>NUCLEOTIDE SEQUENCE [LARGE SCALE GENOMIC DNA]</scope>
    <source>
        <strain evidence="5 6">CGMCC 1.7271</strain>
    </source>
</reference>
<dbReference type="AlphaFoldDB" id="A0A562SVU9"/>
<feature type="signal peptide" evidence="1">
    <location>
        <begin position="1"/>
        <end position="22"/>
    </location>
</feature>
<protein>
    <submittedName>
        <fullName evidence="5">Alpha-L-fucosidase 2</fullName>
    </submittedName>
</protein>
<dbReference type="Pfam" id="PF21307">
    <property type="entry name" value="Glyco_hydro_95_C"/>
    <property type="match status" value="1"/>
</dbReference>
<dbReference type="PANTHER" id="PTHR31084:SF0">
    <property type="entry name" value="ALPHA-L-FUCOSIDASE 2"/>
    <property type="match status" value="1"/>
</dbReference>
<feature type="domain" description="Glycosyl hydrolase family 95 catalytic" evidence="4">
    <location>
        <begin position="450"/>
        <end position="846"/>
    </location>
</feature>
<feature type="domain" description="Alpha fucosidase A-like C-terminal" evidence="3">
    <location>
        <begin position="848"/>
        <end position="918"/>
    </location>
</feature>
<dbReference type="PANTHER" id="PTHR31084">
    <property type="entry name" value="ALPHA-L-FUCOSIDASE 2"/>
    <property type="match status" value="1"/>
</dbReference>
<dbReference type="OrthoDB" id="9768507at2"/>
<feature type="domain" description="Glycosyl hydrolase family 95 N-terminal" evidence="2">
    <location>
        <begin position="27"/>
        <end position="112"/>
    </location>
</feature>
<organism evidence="5 6">
    <name type="scientific">Lacibacter cauensis</name>
    <dbReference type="NCBI Taxonomy" id="510947"/>
    <lineage>
        <taxon>Bacteria</taxon>
        <taxon>Pseudomonadati</taxon>
        <taxon>Bacteroidota</taxon>
        <taxon>Chitinophagia</taxon>
        <taxon>Chitinophagales</taxon>
        <taxon>Chitinophagaceae</taxon>
        <taxon>Lacibacter</taxon>
    </lineage>
</organism>
<dbReference type="InterPro" id="IPR049053">
    <property type="entry name" value="AFCA-like_C"/>
</dbReference>
<gene>
    <name evidence="5" type="ORF">IQ13_0291</name>
</gene>
<comment type="caution">
    <text evidence="5">The sequence shown here is derived from an EMBL/GenBank/DDBJ whole genome shotgun (WGS) entry which is preliminary data.</text>
</comment>